<accession>A0AAQ3TIW6</accession>
<name>A0AAQ3TIW6_PASNO</name>
<proteinExistence type="predicted"/>
<reference evidence="1 2" key="1">
    <citation type="submission" date="2024-02" db="EMBL/GenBank/DDBJ databases">
        <title>High-quality chromosome-scale genome assembly of Pensacola bahiagrass (Paspalum notatum Flugge var. saurae).</title>
        <authorList>
            <person name="Vega J.M."/>
            <person name="Podio M."/>
            <person name="Orjuela J."/>
            <person name="Siena L.A."/>
            <person name="Pessino S.C."/>
            <person name="Combes M.C."/>
            <person name="Mariac C."/>
            <person name="Albertini E."/>
            <person name="Pupilli F."/>
            <person name="Ortiz J.P.A."/>
            <person name="Leblanc O."/>
        </authorList>
    </citation>
    <scope>NUCLEOTIDE SEQUENCE [LARGE SCALE GENOMIC DNA]</scope>
    <source>
        <strain evidence="1">R1</strain>
        <tissue evidence="1">Leaf</tissue>
    </source>
</reference>
<organism evidence="1 2">
    <name type="scientific">Paspalum notatum var. saurae</name>
    <dbReference type="NCBI Taxonomy" id="547442"/>
    <lineage>
        <taxon>Eukaryota</taxon>
        <taxon>Viridiplantae</taxon>
        <taxon>Streptophyta</taxon>
        <taxon>Embryophyta</taxon>
        <taxon>Tracheophyta</taxon>
        <taxon>Spermatophyta</taxon>
        <taxon>Magnoliopsida</taxon>
        <taxon>Liliopsida</taxon>
        <taxon>Poales</taxon>
        <taxon>Poaceae</taxon>
        <taxon>PACMAD clade</taxon>
        <taxon>Panicoideae</taxon>
        <taxon>Andropogonodae</taxon>
        <taxon>Paspaleae</taxon>
        <taxon>Paspalinae</taxon>
        <taxon>Paspalum</taxon>
    </lineage>
</organism>
<dbReference type="Proteomes" id="UP001341281">
    <property type="component" value="Chromosome 04"/>
</dbReference>
<dbReference type="AlphaFoldDB" id="A0AAQ3TIW6"/>
<keyword evidence="2" id="KW-1185">Reference proteome</keyword>
<dbReference type="PROSITE" id="PS51257">
    <property type="entry name" value="PROKAR_LIPOPROTEIN"/>
    <property type="match status" value="1"/>
</dbReference>
<protein>
    <submittedName>
        <fullName evidence="1">Uncharacterized protein</fullName>
    </submittedName>
</protein>
<dbReference type="EMBL" id="CP144748">
    <property type="protein sequence ID" value="WVZ72699.1"/>
    <property type="molecule type" value="Genomic_DNA"/>
</dbReference>
<sequence length="171" mass="18495">MPQHSHRASSTCCSVMAGSSCCCCCLAVAASPAAAFLSLASSRARSDMARCSPSIEILRGFACRRAAGFGAAAGAAVTTAASPLGAMRSIDDETRKIESKPLTRTIQSLVYIKINTKKKLELANENSILNRSELYIQSRAEYALLQLFREEKKCRLVEQMSVQNEIVKLTN</sequence>
<evidence type="ECO:0000313" key="1">
    <source>
        <dbReference type="EMBL" id="WVZ72699.1"/>
    </source>
</evidence>
<gene>
    <name evidence="1" type="ORF">U9M48_021117</name>
</gene>
<evidence type="ECO:0000313" key="2">
    <source>
        <dbReference type="Proteomes" id="UP001341281"/>
    </source>
</evidence>